<dbReference type="AlphaFoldDB" id="A0A2A2H209"/>
<protein>
    <submittedName>
        <fullName evidence="1">Uncharacterized protein</fullName>
    </submittedName>
</protein>
<evidence type="ECO:0000313" key="2">
    <source>
        <dbReference type="Proteomes" id="UP000217784"/>
    </source>
</evidence>
<accession>A0A2A2H209</accession>
<comment type="caution">
    <text evidence="1">The sequence shown here is derived from an EMBL/GenBank/DDBJ whole genome shotgun (WGS) entry which is preliminary data.</text>
</comment>
<organism evidence="1 2">
    <name type="scientific">Methanobacterium bryantii</name>
    <dbReference type="NCBI Taxonomy" id="2161"/>
    <lineage>
        <taxon>Archaea</taxon>
        <taxon>Methanobacteriati</taxon>
        <taxon>Methanobacteriota</taxon>
        <taxon>Methanomada group</taxon>
        <taxon>Methanobacteria</taxon>
        <taxon>Methanobacteriales</taxon>
        <taxon>Methanobacteriaceae</taxon>
        <taxon>Methanobacterium</taxon>
    </lineage>
</organism>
<evidence type="ECO:0000313" key="1">
    <source>
        <dbReference type="EMBL" id="PAV03326.1"/>
    </source>
</evidence>
<name>A0A2A2H209_METBR</name>
<dbReference type="Proteomes" id="UP000217784">
    <property type="component" value="Unassembled WGS sequence"/>
</dbReference>
<reference evidence="1 2" key="1">
    <citation type="journal article" date="2017" name="BMC Genomics">
        <title>Genomic analysis of methanogenic archaea reveals a shift towards energy conservation.</title>
        <authorList>
            <person name="Gilmore S.P."/>
            <person name="Henske J.K."/>
            <person name="Sexton J.A."/>
            <person name="Solomon K.V."/>
            <person name="Seppala S."/>
            <person name="Yoo J.I."/>
            <person name="Huyett L.M."/>
            <person name="Pressman A."/>
            <person name="Cogan J.Z."/>
            <person name="Kivenson V."/>
            <person name="Peng X."/>
            <person name="Tan Y."/>
            <person name="Valentine D.L."/>
            <person name="O'Malley M.A."/>
        </authorList>
    </citation>
    <scope>NUCLEOTIDE SEQUENCE [LARGE SCALE GENOMIC DNA]</scope>
    <source>
        <strain evidence="1 2">M.o.H.</strain>
    </source>
</reference>
<dbReference type="RefSeq" id="WP_069583030.1">
    <property type="nucleotide sequence ID" value="NZ_LMVM01000039.1"/>
</dbReference>
<dbReference type="EMBL" id="LMVM01000039">
    <property type="protein sequence ID" value="PAV03326.1"/>
    <property type="molecule type" value="Genomic_DNA"/>
</dbReference>
<keyword evidence="2" id="KW-1185">Reference proteome</keyword>
<gene>
    <name evidence="1" type="ORF">ASJ80_04835</name>
</gene>
<sequence length="111" mass="12758">MKKELGILLLIFIATVGLSSAASAQPIAQTAQGPSTYGHGGHGTYYWHWTIIRRFVIYSPLSLTRIRHIFPPPIYRVTATYISNHRWVATVWRRTYGPYYRGTIRGPIIRR</sequence>
<proteinExistence type="predicted"/>